<dbReference type="RefSeq" id="WP_345388567.1">
    <property type="nucleotide sequence ID" value="NZ_BAABHG010000003.1"/>
</dbReference>
<dbReference type="Proteomes" id="UP001597419">
    <property type="component" value="Unassembled WGS sequence"/>
</dbReference>
<dbReference type="EMBL" id="JBHUKU010000002">
    <property type="protein sequence ID" value="MFD2457339.1"/>
    <property type="molecule type" value="Genomic_DNA"/>
</dbReference>
<evidence type="ECO:0000313" key="1">
    <source>
        <dbReference type="EMBL" id="MFD2457339.1"/>
    </source>
</evidence>
<reference evidence="2" key="1">
    <citation type="journal article" date="2019" name="Int. J. Syst. Evol. Microbiol.">
        <title>The Global Catalogue of Microorganisms (GCM) 10K type strain sequencing project: providing services to taxonomists for standard genome sequencing and annotation.</title>
        <authorList>
            <consortium name="The Broad Institute Genomics Platform"/>
            <consortium name="The Broad Institute Genome Sequencing Center for Infectious Disease"/>
            <person name="Wu L."/>
            <person name="Ma J."/>
        </authorList>
    </citation>
    <scope>NUCLEOTIDE SEQUENCE [LARGE SCALE GENOMIC DNA]</scope>
    <source>
        <strain evidence="2">CGMCC 4.7643</strain>
    </source>
</reference>
<keyword evidence="2" id="KW-1185">Reference proteome</keyword>
<comment type="caution">
    <text evidence="1">The sequence shown here is derived from an EMBL/GenBank/DDBJ whole genome shotgun (WGS) entry which is preliminary data.</text>
</comment>
<evidence type="ECO:0008006" key="3">
    <source>
        <dbReference type="Google" id="ProtNLM"/>
    </source>
</evidence>
<gene>
    <name evidence="1" type="ORF">ACFSYJ_01955</name>
</gene>
<evidence type="ECO:0000313" key="2">
    <source>
        <dbReference type="Proteomes" id="UP001597419"/>
    </source>
</evidence>
<protein>
    <recommendedName>
        <fullName evidence="3">Nucleotide exchange factor GrpE</fullName>
    </recommendedName>
</protein>
<sequence length="177" mass="19731">MSGLISRVRAELRQRRHHRAFRIAPPETGFEQVLDEMTRLLTTPPEAAEAPPVPDDGALAEAATNLWRARRKLAQDEGSSRYVRQTDRYLRLCQEALAEAALVVQDHDGDPYHPGRTLEVVLFEDDPATDTERVLRTVRPSVYFRDRHIQIGQVVVGCPPAGAGARPGTHREGDAHA</sequence>
<organism evidence="1 2">
    <name type="scientific">Amycolatopsis samaneae</name>
    <dbReference type="NCBI Taxonomy" id="664691"/>
    <lineage>
        <taxon>Bacteria</taxon>
        <taxon>Bacillati</taxon>
        <taxon>Actinomycetota</taxon>
        <taxon>Actinomycetes</taxon>
        <taxon>Pseudonocardiales</taxon>
        <taxon>Pseudonocardiaceae</taxon>
        <taxon>Amycolatopsis</taxon>
    </lineage>
</organism>
<accession>A0ABW5GE11</accession>
<proteinExistence type="predicted"/>
<name>A0ABW5GE11_9PSEU</name>